<dbReference type="Gene3D" id="3.40.50.2000">
    <property type="entry name" value="Glycogen Phosphorylase B"/>
    <property type="match status" value="2"/>
</dbReference>
<reference evidence="3 4" key="1">
    <citation type="submission" date="2017-10" db="EMBL/GenBank/DDBJ databases">
        <title>Genomics of the genus Arcobacter.</title>
        <authorList>
            <person name="Perez-Cataluna A."/>
            <person name="Figueras M.J."/>
        </authorList>
    </citation>
    <scope>NUCLEOTIDE SEQUENCE [LARGE SCALE GENOMIC DNA]</scope>
    <source>
        <strain evidence="3 4">CECT 8987</strain>
    </source>
</reference>
<accession>A0A4Q0XQJ0</accession>
<evidence type="ECO:0000259" key="1">
    <source>
        <dbReference type="Pfam" id="PF00534"/>
    </source>
</evidence>
<dbReference type="AlphaFoldDB" id="A0A4Q0XQJ0"/>
<dbReference type="PANTHER" id="PTHR45947">
    <property type="entry name" value="SULFOQUINOVOSYL TRANSFERASE SQD2"/>
    <property type="match status" value="1"/>
</dbReference>
<dbReference type="CDD" id="cd03801">
    <property type="entry name" value="GT4_PimA-like"/>
    <property type="match status" value="1"/>
</dbReference>
<evidence type="ECO:0000313" key="3">
    <source>
        <dbReference type="EMBL" id="RXJ55303.1"/>
    </source>
</evidence>
<feature type="domain" description="Glycosyl transferase family 1" evidence="1">
    <location>
        <begin position="181"/>
        <end position="346"/>
    </location>
</feature>
<feature type="domain" description="Glycosyltransferase subfamily 4-like N-terminal" evidence="2">
    <location>
        <begin position="9"/>
        <end position="140"/>
    </location>
</feature>
<dbReference type="GO" id="GO:0016757">
    <property type="term" value="F:glycosyltransferase activity"/>
    <property type="evidence" value="ECO:0007669"/>
    <property type="project" value="InterPro"/>
</dbReference>
<evidence type="ECO:0000259" key="2">
    <source>
        <dbReference type="Pfam" id="PF13477"/>
    </source>
</evidence>
<keyword evidence="4" id="KW-1185">Reference proteome</keyword>
<name>A0A4Q0XQJ0_9BACT</name>
<protein>
    <submittedName>
        <fullName evidence="3">Glycosyl transferase</fullName>
    </submittedName>
</protein>
<dbReference type="Pfam" id="PF13477">
    <property type="entry name" value="Glyco_trans_4_2"/>
    <property type="match status" value="1"/>
</dbReference>
<dbReference type="RefSeq" id="WP_128996849.1">
    <property type="nucleotide sequence ID" value="NZ_PDKN01000008.1"/>
</dbReference>
<sequence length="368" mass="41930">MSNNKHILEVCLSPDLGGLELYMSRCAKELLATFNVTSVIASRSKLLDYFHNTDLEYEQLKRKSSFSIVASMKLAKIIDKKGIDIIHLHWTKDIPIVVFAKLFSKRKPKIVQTRHMTMTRFKNDFYHKFLYRHIDTILCVTKQVEQQIQAFVPQEICPKTQTLYLGANSMKMLSNQEITAFKEELNVGDAFMIGLIGRINEFKGQHLLIEALKILKAKQLNVKAYIVGHAMSETYLEKLKQHVHENELEEQITFVGFTKEPQKFMQACDVVLMTSRNETFGLVTIEAMKCGTAVIGANSGGVLEIIDDEKSGLLFESGNAADLATKIEQLYNNEDLKEKLAFAGKQKADTMFDNSVQFEKLKDIFKQL</sequence>
<comment type="caution">
    <text evidence="3">The sequence shown here is derived from an EMBL/GenBank/DDBJ whole genome shotgun (WGS) entry which is preliminary data.</text>
</comment>
<dbReference type="Proteomes" id="UP000290657">
    <property type="component" value="Unassembled WGS sequence"/>
</dbReference>
<proteinExistence type="predicted"/>
<dbReference type="EMBL" id="PDKN01000008">
    <property type="protein sequence ID" value="RXJ55303.1"/>
    <property type="molecule type" value="Genomic_DNA"/>
</dbReference>
<dbReference type="InterPro" id="IPR028098">
    <property type="entry name" value="Glyco_trans_4-like_N"/>
</dbReference>
<dbReference type="PANTHER" id="PTHR45947:SF3">
    <property type="entry name" value="SULFOQUINOVOSYL TRANSFERASE SQD2"/>
    <property type="match status" value="1"/>
</dbReference>
<dbReference type="InterPro" id="IPR001296">
    <property type="entry name" value="Glyco_trans_1"/>
</dbReference>
<dbReference type="InterPro" id="IPR050194">
    <property type="entry name" value="Glycosyltransferase_grp1"/>
</dbReference>
<evidence type="ECO:0000313" key="4">
    <source>
        <dbReference type="Proteomes" id="UP000290657"/>
    </source>
</evidence>
<gene>
    <name evidence="3" type="ORF">CRV04_10725</name>
</gene>
<organism evidence="3 4">
    <name type="scientific">Candidatus Marinarcus aquaticus</name>
    <dbReference type="NCBI Taxonomy" id="2044504"/>
    <lineage>
        <taxon>Bacteria</taxon>
        <taxon>Pseudomonadati</taxon>
        <taxon>Campylobacterota</taxon>
        <taxon>Epsilonproteobacteria</taxon>
        <taxon>Campylobacterales</taxon>
        <taxon>Arcobacteraceae</taxon>
        <taxon>Candidatus Marinarcus</taxon>
    </lineage>
</organism>
<keyword evidence="3" id="KW-0808">Transferase</keyword>
<dbReference type="Pfam" id="PF00534">
    <property type="entry name" value="Glycos_transf_1"/>
    <property type="match status" value="1"/>
</dbReference>
<dbReference type="SUPFAM" id="SSF53756">
    <property type="entry name" value="UDP-Glycosyltransferase/glycogen phosphorylase"/>
    <property type="match status" value="1"/>
</dbReference>
<dbReference type="OrthoDB" id="1522162at2"/>